<feature type="transmembrane region" description="Helical" evidence="2">
    <location>
        <begin position="242"/>
        <end position="261"/>
    </location>
</feature>
<gene>
    <name evidence="3" type="ORF">LZC94_24415</name>
</gene>
<evidence type="ECO:0000256" key="2">
    <source>
        <dbReference type="SAM" id="Phobius"/>
    </source>
</evidence>
<dbReference type="Proteomes" id="UP001370348">
    <property type="component" value="Chromosome"/>
</dbReference>
<feature type="region of interest" description="Disordered" evidence="1">
    <location>
        <begin position="159"/>
        <end position="178"/>
    </location>
</feature>
<keyword evidence="2 3" id="KW-0812">Transmembrane</keyword>
<proteinExistence type="predicted"/>
<organism evidence="3 4">
    <name type="scientific">Pendulispora albinea</name>
    <dbReference type="NCBI Taxonomy" id="2741071"/>
    <lineage>
        <taxon>Bacteria</taxon>
        <taxon>Pseudomonadati</taxon>
        <taxon>Myxococcota</taxon>
        <taxon>Myxococcia</taxon>
        <taxon>Myxococcales</taxon>
        <taxon>Sorangiineae</taxon>
        <taxon>Pendulisporaceae</taxon>
        <taxon>Pendulispora</taxon>
    </lineage>
</organism>
<feature type="transmembrane region" description="Helical" evidence="2">
    <location>
        <begin position="12"/>
        <end position="43"/>
    </location>
</feature>
<sequence length="423" mass="43350">MKRPLDPRLRVLYLAVLALGAFAVKGLVWLALLAGSQAVLWLVVGLPPRRLLRQVTKLWGFALFILLSYALTSEDPATDAWVHVPILGYQLALNATGVAVGAAMLLRVVAVILASQVARAGDERAIAAGLGKLGLKKTIAASIDAVLALLGDRVGGGGGGGGGGGRGRGGGGGGGGGGRRSGAGAGLAGAGAGGEGGGIRGFLATVKSIGRGDVGPIAERIERQIRRVEEHAPRTKKGDGDVAVIAGIALTMLGIKALKILPSIPFAPGHKLVILTPLYIAATVLSRSRFGATMTGLTMGTVAFLLGDGRYGVFEIIKHVTPGILCDALVPLVMRAREPGRLVWSILGGAIGAGRFATIFIVTLTVQAPAVAYAMLVPGFLVHTSFGVLSGYVSFHLVAALERLRSARNGEDDIVASAEERLL</sequence>
<evidence type="ECO:0000256" key="1">
    <source>
        <dbReference type="SAM" id="MobiDB-lite"/>
    </source>
</evidence>
<feature type="transmembrane region" description="Helical" evidence="2">
    <location>
        <begin position="91"/>
        <end position="114"/>
    </location>
</feature>
<protein>
    <submittedName>
        <fullName evidence="3">Energy-coupling factor transporter transmembrane protein EcfT</fullName>
    </submittedName>
</protein>
<name>A0ABZ2LJ83_9BACT</name>
<feature type="transmembrane region" description="Helical" evidence="2">
    <location>
        <begin position="370"/>
        <end position="395"/>
    </location>
</feature>
<keyword evidence="4" id="KW-1185">Reference proteome</keyword>
<keyword evidence="2" id="KW-0472">Membrane</keyword>
<evidence type="ECO:0000313" key="3">
    <source>
        <dbReference type="EMBL" id="WXB11017.1"/>
    </source>
</evidence>
<feature type="transmembrane region" description="Helical" evidence="2">
    <location>
        <begin position="342"/>
        <end position="364"/>
    </location>
</feature>
<dbReference type="RefSeq" id="WP_394820632.1">
    <property type="nucleotide sequence ID" value="NZ_CP089984.1"/>
</dbReference>
<evidence type="ECO:0000313" key="4">
    <source>
        <dbReference type="Proteomes" id="UP001370348"/>
    </source>
</evidence>
<accession>A0ABZ2LJ83</accession>
<dbReference type="EMBL" id="CP089984">
    <property type="protein sequence ID" value="WXB11017.1"/>
    <property type="molecule type" value="Genomic_DNA"/>
</dbReference>
<keyword evidence="2" id="KW-1133">Transmembrane helix</keyword>
<reference evidence="3 4" key="1">
    <citation type="submission" date="2021-12" db="EMBL/GenBank/DDBJ databases">
        <title>Discovery of the Pendulisporaceae a myxobacterial family with distinct sporulation behavior and unique specialized metabolism.</title>
        <authorList>
            <person name="Garcia R."/>
            <person name="Popoff A."/>
            <person name="Bader C.D."/>
            <person name="Loehr J."/>
            <person name="Walesch S."/>
            <person name="Walt C."/>
            <person name="Boldt J."/>
            <person name="Bunk B."/>
            <person name="Haeckl F.J.F.P.J."/>
            <person name="Gunesch A.P."/>
            <person name="Birkelbach J."/>
            <person name="Nuebel U."/>
            <person name="Pietschmann T."/>
            <person name="Bach T."/>
            <person name="Mueller R."/>
        </authorList>
    </citation>
    <scope>NUCLEOTIDE SEQUENCE [LARGE SCALE GENOMIC DNA]</scope>
    <source>
        <strain evidence="3 4">MSr11954</strain>
    </source>
</reference>